<evidence type="ECO:0000313" key="2">
    <source>
        <dbReference type="Proteomes" id="UP000077412"/>
    </source>
</evidence>
<keyword evidence="2" id="KW-1185">Reference proteome</keyword>
<gene>
    <name evidence="1" type="ORF">ABE41_001030</name>
</gene>
<sequence length="97" mass="11449">MKRKWMFIGLFFLAVITLTTTNPSKEDYEAIFVHPHVKPAEIFNKHYQLKRINFLLFSTYTPIVAEEHGKTHLGILGNFFPISDGQFDYPKWLEIFN</sequence>
<reference evidence="1 2" key="1">
    <citation type="submission" date="2016-08" db="EMBL/GenBank/DDBJ databases">
        <title>Complete genome sequence of Fictibacillus arsenicus G25-54, a strain with toxicity to nematodes and a potential arsenic-resistance activity.</title>
        <authorList>
            <person name="Zheng Z."/>
        </authorList>
    </citation>
    <scope>NUCLEOTIDE SEQUENCE [LARGE SCALE GENOMIC DNA]</scope>
    <source>
        <strain evidence="1 2">G25-54</strain>
    </source>
</reference>
<dbReference type="KEGG" id="far:ABE41_001030"/>
<dbReference type="OrthoDB" id="2909871at2"/>
<accession>A0A1B1YZJ6</accession>
<proteinExistence type="predicted"/>
<protein>
    <submittedName>
        <fullName evidence="1">Uncharacterized protein</fullName>
    </submittedName>
</protein>
<dbReference type="STRING" id="255247.ABE41_001030"/>
<dbReference type="AlphaFoldDB" id="A0A1B1YZJ6"/>
<evidence type="ECO:0000313" key="1">
    <source>
        <dbReference type="EMBL" id="ANX10612.1"/>
    </source>
</evidence>
<dbReference type="RefSeq" id="WP_066285652.1">
    <property type="nucleotide sequence ID" value="NZ_CP016761.1"/>
</dbReference>
<name>A0A1B1YZJ6_9BACL</name>
<dbReference type="EMBL" id="CP016761">
    <property type="protein sequence ID" value="ANX10612.1"/>
    <property type="molecule type" value="Genomic_DNA"/>
</dbReference>
<dbReference type="Proteomes" id="UP000077412">
    <property type="component" value="Chromosome"/>
</dbReference>
<organism evidence="1 2">
    <name type="scientific">Fictibacillus arsenicus</name>
    <dbReference type="NCBI Taxonomy" id="255247"/>
    <lineage>
        <taxon>Bacteria</taxon>
        <taxon>Bacillati</taxon>
        <taxon>Bacillota</taxon>
        <taxon>Bacilli</taxon>
        <taxon>Bacillales</taxon>
        <taxon>Fictibacillaceae</taxon>
        <taxon>Fictibacillus</taxon>
    </lineage>
</organism>